<sequence length="286" mass="32965">MTKNIYIILAFFISISLHAQKLEPFVIFNQSGKKISDKKFLKSLADADVVLFGELHDNSTAHWLQLKVIQTLHQKHKVVVGMEMFETDNQAVLNQYLSNQISAKQLDTLARLWNNYKTDYKPIVDFSKENSIPVIATNIPRRYASLLFKQGEEALLALPETDKQWFPALPMPYDENLSAYKAMLAMFDDPVHANKNFPKAQAIKDYTMAHNILKFWKQNLVFIHLHGSYHSNNFEGIYWYLKQTDPNLKVVTIATVMQSDLNKLAAENNNLADYVIVTDFDTVRTF</sequence>
<dbReference type="InterPro" id="IPR007314">
    <property type="entry name" value="Cofac_haem-bd_dom"/>
</dbReference>
<name>A0ABY6LXG1_9FLAO</name>
<gene>
    <name evidence="2" type="ORF">K5I29_10125</name>
</gene>
<reference evidence="2" key="1">
    <citation type="submission" date="2021-08" db="EMBL/GenBank/DDBJ databases">
        <title>Flavobacterium sp. strain CC-SYL302.</title>
        <authorList>
            <person name="Lin S.-Y."/>
            <person name="Lee T.-H."/>
            <person name="Young C.-C."/>
        </authorList>
    </citation>
    <scope>NUCLEOTIDE SEQUENCE</scope>
    <source>
        <strain evidence="2">CC-SYL302</strain>
    </source>
</reference>
<keyword evidence="2" id="KW-0449">Lipoprotein</keyword>
<dbReference type="RefSeq" id="WP_264433027.1">
    <property type="nucleotide sequence ID" value="NZ_CP081495.1"/>
</dbReference>
<accession>A0ABY6LXG1</accession>
<feature type="domain" description="Haem-binding uptake Tiki superfamily ChaN" evidence="1">
    <location>
        <begin position="41"/>
        <end position="241"/>
    </location>
</feature>
<protein>
    <submittedName>
        <fullName evidence="2">ChaN family lipoprotein</fullName>
    </submittedName>
</protein>
<dbReference type="Proteomes" id="UP001163328">
    <property type="component" value="Chromosome"/>
</dbReference>
<evidence type="ECO:0000313" key="2">
    <source>
        <dbReference type="EMBL" id="UYW00856.1"/>
    </source>
</evidence>
<proteinExistence type="predicted"/>
<dbReference type="EMBL" id="CP081495">
    <property type="protein sequence ID" value="UYW00856.1"/>
    <property type="molecule type" value="Genomic_DNA"/>
</dbReference>
<keyword evidence="3" id="KW-1185">Reference proteome</keyword>
<evidence type="ECO:0000259" key="1">
    <source>
        <dbReference type="Pfam" id="PF04187"/>
    </source>
</evidence>
<dbReference type="CDD" id="cd14727">
    <property type="entry name" value="ChanN-like"/>
    <property type="match status" value="1"/>
</dbReference>
<organism evidence="2 3">
    <name type="scientific">Flavobacterium agricola</name>
    <dbReference type="NCBI Taxonomy" id="2870839"/>
    <lineage>
        <taxon>Bacteria</taxon>
        <taxon>Pseudomonadati</taxon>
        <taxon>Bacteroidota</taxon>
        <taxon>Flavobacteriia</taxon>
        <taxon>Flavobacteriales</taxon>
        <taxon>Flavobacteriaceae</taxon>
        <taxon>Flavobacterium</taxon>
    </lineage>
</organism>
<dbReference type="Gene3D" id="3.40.50.11550">
    <property type="match status" value="2"/>
</dbReference>
<dbReference type="SUPFAM" id="SSF159501">
    <property type="entry name" value="EreA/ChaN-like"/>
    <property type="match status" value="1"/>
</dbReference>
<evidence type="ECO:0000313" key="3">
    <source>
        <dbReference type="Proteomes" id="UP001163328"/>
    </source>
</evidence>
<dbReference type="Pfam" id="PF04187">
    <property type="entry name" value="Cofac_haem_bdg"/>
    <property type="match status" value="1"/>
</dbReference>